<evidence type="ECO:0000259" key="5">
    <source>
        <dbReference type="Pfam" id="PF12584"/>
    </source>
</evidence>
<proteinExistence type="predicted"/>
<dbReference type="EMBL" id="WIGO01000019">
    <property type="protein sequence ID" value="KAF6838326.1"/>
    <property type="molecule type" value="Genomic_DNA"/>
</dbReference>
<evidence type="ECO:0000259" key="8">
    <source>
        <dbReference type="Pfam" id="PF24967"/>
    </source>
</evidence>
<evidence type="ECO:0000259" key="6">
    <source>
        <dbReference type="Pfam" id="PF23036"/>
    </source>
</evidence>
<dbReference type="Pfam" id="PF12584">
    <property type="entry name" value="TRAPPC10"/>
    <property type="match status" value="1"/>
</dbReference>
<feature type="compositionally biased region" description="Low complexity" evidence="4">
    <location>
        <begin position="103"/>
        <end position="113"/>
    </location>
</feature>
<dbReference type="Pfam" id="PF23036">
    <property type="entry name" value="TRAPPC10_1st"/>
    <property type="match status" value="1"/>
</dbReference>
<gene>
    <name evidence="9" type="ORF">CPLU01_02438</name>
</gene>
<organism evidence="9 10">
    <name type="scientific">Colletotrichum plurivorum</name>
    <dbReference type="NCBI Taxonomy" id="2175906"/>
    <lineage>
        <taxon>Eukaryota</taxon>
        <taxon>Fungi</taxon>
        <taxon>Dikarya</taxon>
        <taxon>Ascomycota</taxon>
        <taxon>Pezizomycotina</taxon>
        <taxon>Sordariomycetes</taxon>
        <taxon>Hypocreomycetidae</taxon>
        <taxon>Glomerellales</taxon>
        <taxon>Glomerellaceae</taxon>
        <taxon>Colletotrichum</taxon>
        <taxon>Colletotrichum orchidearum species complex</taxon>
    </lineage>
</organism>
<dbReference type="PANTHER" id="PTHR13251">
    <property type="entry name" value="EPILEPSY HOLOPROSENCEPHALY CANDIDATE 1/TMEM1"/>
    <property type="match status" value="1"/>
</dbReference>
<feature type="domain" description="TRAPPC10/Trs130 N-terminal" evidence="6">
    <location>
        <begin position="114"/>
        <end position="461"/>
    </location>
</feature>
<reference evidence="9" key="1">
    <citation type="journal article" date="2020" name="Phytopathology">
        <title>Genome Sequence Resources of Colletotrichum truncatum, C. plurivorum, C. musicola, and C. sojae: Four Species Pathogenic to Soybean (Glycine max).</title>
        <authorList>
            <person name="Rogerio F."/>
            <person name="Boufleur T.R."/>
            <person name="Ciampi-Guillardi M."/>
            <person name="Sukno S.A."/>
            <person name="Thon M.R."/>
            <person name="Massola Junior N.S."/>
            <person name="Baroncelli R."/>
        </authorList>
    </citation>
    <scope>NUCLEOTIDE SEQUENCE</scope>
    <source>
        <strain evidence="9">LFN00145</strain>
    </source>
</reference>
<dbReference type="InterPro" id="IPR056913">
    <property type="entry name" value="TRAPPC10/Trs130_N"/>
</dbReference>
<keyword evidence="2" id="KW-0813">Transport</keyword>
<keyword evidence="10" id="KW-1185">Reference proteome</keyword>
<dbReference type="GO" id="GO:1990071">
    <property type="term" value="C:TRAPPII protein complex"/>
    <property type="evidence" value="ECO:0007669"/>
    <property type="project" value="InterPro"/>
</dbReference>
<dbReference type="InterPro" id="IPR055505">
    <property type="entry name" value="DUF7077"/>
</dbReference>
<dbReference type="InterPro" id="IPR022233">
    <property type="entry name" value="TRAPPC10/Trs130_C"/>
</dbReference>
<keyword evidence="3" id="KW-0333">Golgi apparatus</keyword>
<dbReference type="Proteomes" id="UP000654918">
    <property type="component" value="Unassembled WGS sequence"/>
</dbReference>
<dbReference type="GO" id="GO:0005829">
    <property type="term" value="C:cytosol"/>
    <property type="evidence" value="ECO:0007669"/>
    <property type="project" value="GOC"/>
</dbReference>
<name>A0A8H6KW43_9PEZI</name>
<evidence type="ECO:0000256" key="4">
    <source>
        <dbReference type="SAM" id="MobiDB-lite"/>
    </source>
</evidence>
<dbReference type="GO" id="GO:0006891">
    <property type="term" value="P:intra-Golgi vesicle-mediated transport"/>
    <property type="evidence" value="ECO:0007669"/>
    <property type="project" value="TreeGrafter"/>
</dbReference>
<feature type="domain" description="TRAPPC10/Trs130 C-terminal" evidence="5">
    <location>
        <begin position="1336"/>
        <end position="1488"/>
    </location>
</feature>
<evidence type="ECO:0000313" key="10">
    <source>
        <dbReference type="Proteomes" id="UP000654918"/>
    </source>
</evidence>
<feature type="domain" description="Trs130 NTS" evidence="8">
    <location>
        <begin position="722"/>
        <end position="813"/>
    </location>
</feature>
<evidence type="ECO:0000256" key="1">
    <source>
        <dbReference type="ARBA" id="ARBA00004555"/>
    </source>
</evidence>
<dbReference type="Pfam" id="PF24965">
    <property type="entry name" value="TRS130_4HB"/>
    <property type="match status" value="1"/>
</dbReference>
<evidence type="ECO:0000313" key="9">
    <source>
        <dbReference type="EMBL" id="KAF6838326.1"/>
    </source>
</evidence>
<evidence type="ECO:0000256" key="3">
    <source>
        <dbReference type="ARBA" id="ARBA00023034"/>
    </source>
</evidence>
<accession>A0A8H6KW43</accession>
<feature type="region of interest" description="Disordered" evidence="4">
    <location>
        <begin position="194"/>
        <end position="217"/>
    </location>
</feature>
<dbReference type="Pfam" id="PF23274">
    <property type="entry name" value="DUF7077"/>
    <property type="match status" value="1"/>
</dbReference>
<dbReference type="InterPro" id="IPR045126">
    <property type="entry name" value="TRAPPC10/Trs130"/>
</dbReference>
<evidence type="ECO:0000259" key="7">
    <source>
        <dbReference type="Pfam" id="PF23274"/>
    </source>
</evidence>
<feature type="region of interest" description="Disordered" evidence="4">
    <location>
        <begin position="83"/>
        <end position="122"/>
    </location>
</feature>
<dbReference type="InterPro" id="IPR056916">
    <property type="entry name" value="NTS_TR130"/>
</dbReference>
<feature type="domain" description="DUF7077" evidence="7">
    <location>
        <begin position="1006"/>
        <end position="1126"/>
    </location>
</feature>
<protein>
    <submittedName>
        <fullName evidence="9">Tmem1 family protein</fullName>
    </submittedName>
</protein>
<sequence length="1523" mass="167139">MERPFSTSKVTGLRLAVEYFDPHDVYKLIAPGLVPRLPLRNLHWQSHAGPLRSIDTLHVELVPAGGELPVPTSPVVSPSLQRTASAKDDGFQTQQIGGKKTSTDTTDTATTVTRHLSTQRRHQIPGLRRTPYLKILLVRCDDSDIYKSTTRAEIREWIKENTPSQSARKANTQENHDAFEWLVVHVVLPNTFAANQPRVSGKGPDAPDKSRTSRWGSGSSTLLEKLRSDFNSSSKSAPDRIAQIRIGINDVPYDVLPRVVPATPTGYSESRQDTENAWEDLVGKVKELILSSFDNRVSQYEEDIKEKDSQRALPGWNFCTFFILKEGLARGFESVGLVEDALVGYDELSVGLDTVIQEQATSGEPERHGGSLLSHTEDLVKRAEAAVQALGADAGSEDDQPVDLQATDAPKDDKFDEIPISSTKKPYREMIVANNVSVFDFRCYIFARQISLLLRLGNAWSTREELLAKLKEQQESVLHGVAPRAPPPKQTEEAENLSMLAEICRRTLEFVPAVSQVMRTDILSALGAKDSEGRSSTLDPVLAEAIDNLVASFAFSVAQQILAQTSTKALPIPPSTLSNADGHEPKASIPELKTMMHPARNSSLVVRTNTIQPPSPGIFPGARRPSAEDAAAPNSQFLKAGLEELAARRAELYTLSRNVLQGTGKKRGWDSGWASAPVLGDSESNDFEDVNLDGDDENTKPEVEESAPVCIGQAGIMNGLLYAALDNREDFYRLYETLTDKALRHYTVANHTHAVKTSMADLAVLKYHLGEHAPAASFFYMTTPFFGENNWSLLELSMLVMYSHCLRELQRKDEFVRVGLKLLTKAAAAENERLLQKTLPSVGPGAEAGPLRKSAIAGFLNELLAVAKTLSNEVRVPLGHLFTQVEVAGSPGYHDGKDCFSLVVKLRSLLVDELKVETATLRLSRVTPGGTKELKLHTSENSTLKPGLNGLHFVSTTNVSGHYRIDRADIVCHNVHLHWERDVNQTPSKTANVFRIPDLQLYRPAGGLKCRLTAAKDIQLDKNNSVDLEVLTGWNSITSCELSVKPATGGLRITSKEAEFLGSPFEYEKPPEAGLFHFGAISPSSVIKMRFPYTIEQDVPNISVRVEVTYTTGDGTYHYSSVFSVPIALALGVNVQDVFKDKSLFSRFSVSTASSSPLRLFASELLDSEVFTSHSAGALSKSVSVFPKQPASLLYKITRKSAAAITPKTPRTMYLKLQYSVLLDEIASIVEEAMTEATKDLPLPTFSGFLIGRVLSAVQSGLSAYELERAALLGEVPTSFITPLLSETAFVGLGPVPGTRQDASAVLKTFLKEWKAAHPKLAVREIESARRTILIPVDVPSIPVFHSVDIQLPPPEEQLSASTVAVNQLLPANLRLRWTRIWDTAVSDGTSINKDYEFSYEVTSLPDMWLVGGRRRGHFRSLGVDKSDTKFGASELQVPVLLVPLREGRLPFPNVEIREVKGEGDESTQGHGHHEIDYQNIGETVRVVSDVREVTLSLDASGPNGGPLVLESQRRDVGDRILL</sequence>
<comment type="subcellular location">
    <subcellularLocation>
        <location evidence="1">Golgi apparatus</location>
    </subcellularLocation>
</comment>
<comment type="caution">
    <text evidence="9">The sequence shown here is derived from an EMBL/GenBank/DDBJ whole genome shotgun (WGS) entry which is preliminary data.</text>
</comment>
<dbReference type="GO" id="GO:0034498">
    <property type="term" value="P:early endosome to Golgi transport"/>
    <property type="evidence" value="ECO:0007669"/>
    <property type="project" value="TreeGrafter"/>
</dbReference>
<dbReference type="Pfam" id="PF24967">
    <property type="entry name" value="NTS_TR130"/>
    <property type="match status" value="1"/>
</dbReference>
<dbReference type="PANTHER" id="PTHR13251:SF3">
    <property type="entry name" value="TRAFFICKING PROTEIN PARTICLE COMPLEX SUBUNIT 10"/>
    <property type="match status" value="1"/>
</dbReference>
<evidence type="ECO:0000256" key="2">
    <source>
        <dbReference type="ARBA" id="ARBA00022448"/>
    </source>
</evidence>